<feature type="transmembrane region" description="Helical" evidence="1">
    <location>
        <begin position="107"/>
        <end position="131"/>
    </location>
</feature>
<feature type="transmembrane region" description="Helical" evidence="1">
    <location>
        <begin position="189"/>
        <end position="210"/>
    </location>
</feature>
<dbReference type="EMBL" id="DVFW01000047">
    <property type="protein sequence ID" value="HIQ81374.1"/>
    <property type="molecule type" value="Genomic_DNA"/>
</dbReference>
<keyword evidence="1" id="KW-1133">Transmembrane helix</keyword>
<sequence length="314" mass="36015">MSFQSMQSGEKTKRRSMGDFFGGYFKRFPSILTANLFFAAPLAVSGAVVWGLSFLFPLNIFIQLLPIPLCAPFFAGVVQVTRDMIAGKKEKAVPTFFKGLKNNWRQFLLHGVIFYLAILLDYFSIVFYYAAAATNPLFYVLFGLCLFILLFLLFMFFYVPVITVTLELPMRYVYKDAALMAVWELPSNFLSVLCLLALTAVVSTLFMLSGNYTANWIIAAVLLVAVLPATVCYIVHFFVYPKVDKMLIQKDKPRENDETRQKMQETIKESLQKDPAFKEALQEKANQDDAYVFHNGRMIKRAKLEEYYRNEHDV</sequence>
<feature type="transmembrane region" description="Helical" evidence="1">
    <location>
        <begin position="36"/>
        <end position="54"/>
    </location>
</feature>
<feature type="transmembrane region" description="Helical" evidence="1">
    <location>
        <begin position="60"/>
        <end position="81"/>
    </location>
</feature>
<reference evidence="2" key="1">
    <citation type="submission" date="2020-10" db="EMBL/GenBank/DDBJ databases">
        <authorList>
            <person name="Gilroy R."/>
        </authorList>
    </citation>
    <scope>NUCLEOTIDE SEQUENCE</scope>
    <source>
        <strain evidence="2">ChiSjej1B19-3389</strain>
    </source>
</reference>
<keyword evidence="1" id="KW-0812">Transmembrane</keyword>
<keyword evidence="1" id="KW-0472">Membrane</keyword>
<gene>
    <name evidence="2" type="ORF">IAD32_08865</name>
</gene>
<reference evidence="2" key="2">
    <citation type="journal article" date="2021" name="PeerJ">
        <title>Extensive microbial diversity within the chicken gut microbiome revealed by metagenomics and culture.</title>
        <authorList>
            <person name="Gilroy R."/>
            <person name="Ravi A."/>
            <person name="Getino M."/>
            <person name="Pursley I."/>
            <person name="Horton D.L."/>
            <person name="Alikhan N.F."/>
            <person name="Baker D."/>
            <person name="Gharbi K."/>
            <person name="Hall N."/>
            <person name="Watson M."/>
            <person name="Adriaenssens E.M."/>
            <person name="Foster-Nyarko E."/>
            <person name="Jarju S."/>
            <person name="Secka A."/>
            <person name="Antonio M."/>
            <person name="Oren A."/>
            <person name="Chaudhuri R.R."/>
            <person name="La Ragione R."/>
            <person name="Hildebrand F."/>
            <person name="Pallen M.J."/>
        </authorList>
    </citation>
    <scope>NUCLEOTIDE SEQUENCE</scope>
    <source>
        <strain evidence="2">ChiSjej1B19-3389</strain>
    </source>
</reference>
<evidence type="ECO:0000256" key="1">
    <source>
        <dbReference type="SAM" id="Phobius"/>
    </source>
</evidence>
<evidence type="ECO:0000313" key="3">
    <source>
        <dbReference type="Proteomes" id="UP000886787"/>
    </source>
</evidence>
<name>A0A9D0ZL73_9FIRM</name>
<dbReference type="AlphaFoldDB" id="A0A9D0ZL73"/>
<protein>
    <submittedName>
        <fullName evidence="2">YesL family protein</fullName>
    </submittedName>
</protein>
<comment type="caution">
    <text evidence="2">The sequence shown here is derived from an EMBL/GenBank/DDBJ whole genome shotgun (WGS) entry which is preliminary data.</text>
</comment>
<dbReference type="Proteomes" id="UP000886787">
    <property type="component" value="Unassembled WGS sequence"/>
</dbReference>
<accession>A0A9D0ZL73</accession>
<evidence type="ECO:0000313" key="2">
    <source>
        <dbReference type="EMBL" id="HIQ81374.1"/>
    </source>
</evidence>
<dbReference type="Pfam" id="PF04854">
    <property type="entry name" value="DUF624"/>
    <property type="match status" value="1"/>
</dbReference>
<proteinExistence type="predicted"/>
<dbReference type="InterPro" id="IPR006938">
    <property type="entry name" value="DUF624"/>
</dbReference>
<feature type="transmembrane region" description="Helical" evidence="1">
    <location>
        <begin position="216"/>
        <end position="240"/>
    </location>
</feature>
<feature type="transmembrane region" description="Helical" evidence="1">
    <location>
        <begin position="137"/>
        <end position="168"/>
    </location>
</feature>
<organism evidence="2 3">
    <name type="scientific">Candidatus Scatavimonas merdigallinarum</name>
    <dbReference type="NCBI Taxonomy" id="2840914"/>
    <lineage>
        <taxon>Bacteria</taxon>
        <taxon>Bacillati</taxon>
        <taxon>Bacillota</taxon>
        <taxon>Clostridia</taxon>
        <taxon>Eubacteriales</taxon>
        <taxon>Oscillospiraceae</taxon>
        <taxon>Oscillospiraceae incertae sedis</taxon>
        <taxon>Candidatus Scatavimonas</taxon>
    </lineage>
</organism>